<proteinExistence type="predicted"/>
<feature type="transmembrane region" description="Helical" evidence="2">
    <location>
        <begin position="15"/>
        <end position="33"/>
    </location>
</feature>
<organism evidence="3 4">
    <name type="scientific">Puccinia graminis f. sp. tritici</name>
    <dbReference type="NCBI Taxonomy" id="56615"/>
    <lineage>
        <taxon>Eukaryota</taxon>
        <taxon>Fungi</taxon>
        <taxon>Dikarya</taxon>
        <taxon>Basidiomycota</taxon>
        <taxon>Pucciniomycotina</taxon>
        <taxon>Pucciniomycetes</taxon>
        <taxon>Pucciniales</taxon>
        <taxon>Pucciniaceae</taxon>
        <taxon>Puccinia</taxon>
    </lineage>
</organism>
<protein>
    <submittedName>
        <fullName evidence="3">Uncharacterized protein</fullName>
    </submittedName>
</protein>
<evidence type="ECO:0000313" key="3">
    <source>
        <dbReference type="EMBL" id="KAA1118259.1"/>
    </source>
</evidence>
<keyword evidence="2" id="KW-0472">Membrane</keyword>
<dbReference type="Proteomes" id="UP000325313">
    <property type="component" value="Unassembled WGS sequence"/>
</dbReference>
<accession>A0A5B0QYV1</accession>
<feature type="compositionally biased region" description="Low complexity" evidence="1">
    <location>
        <begin position="50"/>
        <end position="61"/>
    </location>
</feature>
<evidence type="ECO:0000256" key="1">
    <source>
        <dbReference type="SAM" id="MobiDB-lite"/>
    </source>
</evidence>
<keyword evidence="2" id="KW-1133">Transmembrane helix</keyword>
<name>A0A5B0QYV1_PUCGR</name>
<feature type="compositionally biased region" description="Low complexity" evidence="1">
    <location>
        <begin position="107"/>
        <end position="134"/>
    </location>
</feature>
<reference evidence="3 4" key="1">
    <citation type="submission" date="2019-05" db="EMBL/GenBank/DDBJ databases">
        <title>Emergence of the Ug99 lineage of the wheat stem rust pathogen through somatic hybridization.</title>
        <authorList>
            <person name="Li F."/>
            <person name="Upadhyaya N.M."/>
            <person name="Sperschneider J."/>
            <person name="Matny O."/>
            <person name="Nguyen-Phuc H."/>
            <person name="Mago R."/>
            <person name="Raley C."/>
            <person name="Miller M.E."/>
            <person name="Silverstein K.A.T."/>
            <person name="Henningsen E."/>
            <person name="Hirsch C.D."/>
            <person name="Visser B."/>
            <person name="Pretorius Z.A."/>
            <person name="Steffenson B.J."/>
            <person name="Schwessinger B."/>
            <person name="Dodds P.N."/>
            <person name="Figueroa M."/>
        </authorList>
    </citation>
    <scope>NUCLEOTIDE SEQUENCE [LARGE SCALE GENOMIC DNA]</scope>
    <source>
        <strain evidence="3 4">Ug99</strain>
    </source>
</reference>
<feature type="region of interest" description="Disordered" evidence="1">
    <location>
        <begin position="35"/>
        <end position="139"/>
    </location>
</feature>
<evidence type="ECO:0000313" key="4">
    <source>
        <dbReference type="Proteomes" id="UP000325313"/>
    </source>
</evidence>
<dbReference type="AlphaFoldDB" id="A0A5B0QYV1"/>
<feature type="compositionally biased region" description="Basic and acidic residues" evidence="1">
    <location>
        <begin position="65"/>
        <end position="74"/>
    </location>
</feature>
<dbReference type="EMBL" id="VDEP01000264">
    <property type="protein sequence ID" value="KAA1118259.1"/>
    <property type="molecule type" value="Genomic_DNA"/>
</dbReference>
<comment type="caution">
    <text evidence="3">The sequence shown here is derived from an EMBL/GenBank/DDBJ whole genome shotgun (WGS) entry which is preliminary data.</text>
</comment>
<sequence length="156" mass="16620">MTDQAENEIHFQVKLGDLLMVILVLLTTFFVKYKPTPRPRSRAPTETNGSSSRSRMAARWANMERGSRSTRCEDAYADGGMVEDIGPGRASDEVDPADFGAWPPSAPARACAGRPAPSAPVSSAPGPTATAASSKVNPRPSVFGLHQPCLALIRLV</sequence>
<keyword evidence="2" id="KW-0812">Transmembrane</keyword>
<gene>
    <name evidence="3" type="ORF">PGTUg99_001459</name>
</gene>
<evidence type="ECO:0000256" key="2">
    <source>
        <dbReference type="SAM" id="Phobius"/>
    </source>
</evidence>